<dbReference type="InterPro" id="IPR033121">
    <property type="entry name" value="PEPTIDASE_A1"/>
</dbReference>
<reference evidence="3" key="2">
    <citation type="journal article" date="2023" name="Plants (Basel)">
        <title>Annotation of the Turnera subulata (Passifloraceae) Draft Genome Reveals the S-Locus Evolved after the Divergence of Turneroideae from Passifloroideae in a Stepwise Manner.</title>
        <authorList>
            <person name="Henning P.M."/>
            <person name="Roalson E.H."/>
            <person name="Mir W."/>
            <person name="McCubbin A.G."/>
            <person name="Shore J.S."/>
        </authorList>
    </citation>
    <scope>NUCLEOTIDE SEQUENCE</scope>
    <source>
        <strain evidence="3">F60SS</strain>
    </source>
</reference>
<gene>
    <name evidence="3" type="ORF">Tsubulata_023925</name>
</gene>
<evidence type="ECO:0000256" key="1">
    <source>
        <dbReference type="ARBA" id="ARBA00007447"/>
    </source>
</evidence>
<dbReference type="PANTHER" id="PTHR13683">
    <property type="entry name" value="ASPARTYL PROTEASES"/>
    <property type="match status" value="1"/>
</dbReference>
<keyword evidence="4" id="KW-1185">Reference proteome</keyword>
<proteinExistence type="inferred from homology"/>
<dbReference type="PROSITE" id="PS00141">
    <property type="entry name" value="ASP_PROTEASE"/>
    <property type="match status" value="1"/>
</dbReference>
<name>A0A9Q0GJ41_9ROSI</name>
<dbReference type="PANTHER" id="PTHR13683:SF265">
    <property type="entry name" value="PROTEIN ASPARTIC PROTEASE IN GUARD CELL 2"/>
    <property type="match status" value="1"/>
</dbReference>
<sequence>MLTICSSTFPMLNNTLGTEKFRIFHKHEISENYNVSLEAQLERDKRRVEILAGAIVNDPNNPLSTDILHGEYLGSLEYLVRVGVGSPPLYQHLVVDTGSDLTWVQCQTCSRCYSLILCDRIKCDLLGEEHNCKDQQYIYDMGYADGSTTQGTIGLETFAFENNKVLGIAFGCGHKNQGSYLGLAGVLGLGRGNLSIIGQLGEKAGLFRYCLVRPGSKVPGWLQIGVEAMPTGAVWAPTLHNPQTNPSFYYVGDIKVPIPEHIFQLSGKGQGGADRCSILNREAL</sequence>
<evidence type="ECO:0000313" key="3">
    <source>
        <dbReference type="EMBL" id="KAJ4850842.1"/>
    </source>
</evidence>
<protein>
    <recommendedName>
        <fullName evidence="2">Peptidase A1 domain-containing protein</fullName>
    </recommendedName>
</protein>
<dbReference type="SUPFAM" id="SSF50630">
    <property type="entry name" value="Acid proteases"/>
    <property type="match status" value="1"/>
</dbReference>
<dbReference type="InterPro" id="IPR001461">
    <property type="entry name" value="Aspartic_peptidase_A1"/>
</dbReference>
<dbReference type="Gene3D" id="2.40.70.10">
    <property type="entry name" value="Acid Proteases"/>
    <property type="match status" value="1"/>
</dbReference>
<dbReference type="Pfam" id="PF14543">
    <property type="entry name" value="TAXi_N"/>
    <property type="match status" value="1"/>
</dbReference>
<dbReference type="PROSITE" id="PS51767">
    <property type="entry name" value="PEPTIDASE_A1"/>
    <property type="match status" value="1"/>
</dbReference>
<dbReference type="GO" id="GO:0004190">
    <property type="term" value="F:aspartic-type endopeptidase activity"/>
    <property type="evidence" value="ECO:0007669"/>
    <property type="project" value="InterPro"/>
</dbReference>
<evidence type="ECO:0000259" key="2">
    <source>
        <dbReference type="PROSITE" id="PS51767"/>
    </source>
</evidence>
<comment type="caution">
    <text evidence="3">The sequence shown here is derived from an EMBL/GenBank/DDBJ whole genome shotgun (WGS) entry which is preliminary data.</text>
</comment>
<evidence type="ECO:0000313" key="4">
    <source>
        <dbReference type="Proteomes" id="UP001141552"/>
    </source>
</evidence>
<dbReference type="Proteomes" id="UP001141552">
    <property type="component" value="Unassembled WGS sequence"/>
</dbReference>
<accession>A0A9Q0GJ41</accession>
<organism evidence="3 4">
    <name type="scientific">Turnera subulata</name>
    <dbReference type="NCBI Taxonomy" id="218843"/>
    <lineage>
        <taxon>Eukaryota</taxon>
        <taxon>Viridiplantae</taxon>
        <taxon>Streptophyta</taxon>
        <taxon>Embryophyta</taxon>
        <taxon>Tracheophyta</taxon>
        <taxon>Spermatophyta</taxon>
        <taxon>Magnoliopsida</taxon>
        <taxon>eudicotyledons</taxon>
        <taxon>Gunneridae</taxon>
        <taxon>Pentapetalae</taxon>
        <taxon>rosids</taxon>
        <taxon>fabids</taxon>
        <taxon>Malpighiales</taxon>
        <taxon>Passifloraceae</taxon>
        <taxon>Turnera</taxon>
    </lineage>
</organism>
<dbReference type="InterPro" id="IPR001969">
    <property type="entry name" value="Aspartic_peptidase_AS"/>
</dbReference>
<dbReference type="OrthoDB" id="2747330at2759"/>
<dbReference type="GO" id="GO:0006508">
    <property type="term" value="P:proteolysis"/>
    <property type="evidence" value="ECO:0007669"/>
    <property type="project" value="InterPro"/>
</dbReference>
<dbReference type="InterPro" id="IPR021109">
    <property type="entry name" value="Peptidase_aspartic_dom_sf"/>
</dbReference>
<dbReference type="InterPro" id="IPR032861">
    <property type="entry name" value="TAXi_N"/>
</dbReference>
<comment type="similarity">
    <text evidence="1">Belongs to the peptidase A1 family.</text>
</comment>
<reference evidence="3" key="1">
    <citation type="submission" date="2022-02" db="EMBL/GenBank/DDBJ databases">
        <authorList>
            <person name="Henning P.M."/>
            <person name="McCubbin A.G."/>
            <person name="Shore J.S."/>
        </authorList>
    </citation>
    <scope>NUCLEOTIDE SEQUENCE</scope>
    <source>
        <strain evidence="3">F60SS</strain>
        <tissue evidence="3">Leaves</tissue>
    </source>
</reference>
<feature type="domain" description="Peptidase A1" evidence="2">
    <location>
        <begin position="78"/>
        <end position="284"/>
    </location>
</feature>
<dbReference type="EMBL" id="JAKUCV010000203">
    <property type="protein sequence ID" value="KAJ4850842.1"/>
    <property type="molecule type" value="Genomic_DNA"/>
</dbReference>
<dbReference type="AlphaFoldDB" id="A0A9Q0GJ41"/>